<dbReference type="Gene3D" id="2.60.120.10">
    <property type="entry name" value="Jelly Rolls"/>
    <property type="match status" value="1"/>
</dbReference>
<evidence type="ECO:0000259" key="1">
    <source>
        <dbReference type="Pfam" id="PF07883"/>
    </source>
</evidence>
<dbReference type="Proteomes" id="UP000265341">
    <property type="component" value="Unassembled WGS sequence"/>
</dbReference>
<dbReference type="GO" id="GO:0071522">
    <property type="term" value="F:ureidoglycine aminohydrolase activity"/>
    <property type="evidence" value="ECO:0007669"/>
    <property type="project" value="UniProtKB-EC"/>
</dbReference>
<dbReference type="CDD" id="cd02212">
    <property type="entry name" value="cupin_UGlyAH_C"/>
    <property type="match status" value="1"/>
</dbReference>
<dbReference type="SUPFAM" id="SSF51182">
    <property type="entry name" value="RmlC-like cupins"/>
    <property type="match status" value="1"/>
</dbReference>
<sequence length="246" mass="26937">MQQLGFTRSSVQPDHALLTPDTFIRAPLPGISKATAIVHTAPALGAAFTEYTVEFEAGGRVGPAPEAVQRFVYVLEGEVVLEAGRKKHRLKPGGYAYVPADVAHSLASSQPSRAVFIEKPYQELEGVEPPKLFVGDEGKIPGTPLGGDEALQVRVLIPDVMPHDFQVNTMTFAPGASLALVEIHVMEHGLLMLQGGGIYRLNEKWYPVQAGDFIYMAPYCPQWFGALGKTPAKYLLYKDWNRHPLE</sequence>
<dbReference type="EMBL" id="QWLA01000071">
    <property type="protein sequence ID" value="RIH83712.1"/>
    <property type="molecule type" value="Genomic_DNA"/>
</dbReference>
<keyword evidence="2" id="KW-0378">Hydrolase</keyword>
<dbReference type="AlphaFoldDB" id="A0A399EMM5"/>
<feature type="domain" description="Cupin type-2" evidence="1">
    <location>
        <begin position="52"/>
        <end position="116"/>
    </location>
</feature>
<dbReference type="RefSeq" id="WP_119279557.1">
    <property type="nucleotide sequence ID" value="NZ_QWLA01000071.1"/>
</dbReference>
<dbReference type="InterPro" id="IPR044697">
    <property type="entry name" value="UGlyAH_cupin_C"/>
</dbReference>
<feature type="domain" description="Cupin type-2" evidence="1">
    <location>
        <begin position="169"/>
        <end position="235"/>
    </location>
</feature>
<dbReference type="NCBIfam" id="TIGR03214">
    <property type="entry name" value="ura-cupin"/>
    <property type="match status" value="1"/>
</dbReference>
<dbReference type="InterPro" id="IPR013096">
    <property type="entry name" value="Cupin_2"/>
</dbReference>
<name>A0A399EMM5_9DEIN</name>
<dbReference type="EC" id="3.5.3.26" evidence="2"/>
<accession>A0A399EMM5</accession>
<dbReference type="PANTHER" id="PTHR34571:SF1">
    <property type="entry name" value="(S)-UREIDOGLYCINE AMINOHYDROLASE"/>
    <property type="match status" value="1"/>
</dbReference>
<proteinExistence type="predicted"/>
<dbReference type="OrthoDB" id="9814939at2"/>
<dbReference type="Pfam" id="PF07883">
    <property type="entry name" value="Cupin_2"/>
    <property type="match status" value="2"/>
</dbReference>
<dbReference type="InterPro" id="IPR014710">
    <property type="entry name" value="RmlC-like_jellyroll"/>
</dbReference>
<protein>
    <submittedName>
        <fullName evidence="2">(S)-ureidoglycine aminohydrolase</fullName>
        <ecNumber evidence="2">3.5.3.26</ecNumber>
    </submittedName>
</protein>
<evidence type="ECO:0000313" key="3">
    <source>
        <dbReference type="Proteomes" id="UP000265341"/>
    </source>
</evidence>
<keyword evidence="3" id="KW-1185">Reference proteome</keyword>
<dbReference type="CDD" id="cd02211">
    <property type="entry name" value="cupin_UGlyAH_N"/>
    <property type="match status" value="1"/>
</dbReference>
<reference evidence="2 3" key="1">
    <citation type="submission" date="2018-08" db="EMBL/GenBank/DDBJ databases">
        <title>Meiothermus roseus NBRC 110900 genome sequencing project.</title>
        <authorList>
            <person name="Da Costa M.S."/>
            <person name="Albuquerque L."/>
            <person name="Raposo P."/>
            <person name="Froufe H.J.C."/>
            <person name="Barroso C.S."/>
            <person name="Egas C."/>
        </authorList>
    </citation>
    <scope>NUCLEOTIDE SEQUENCE [LARGE SCALE GENOMIC DNA]</scope>
    <source>
        <strain evidence="2 3">NBRC 110900</strain>
    </source>
</reference>
<dbReference type="InterPro" id="IPR011051">
    <property type="entry name" value="RmlC_Cupin_sf"/>
</dbReference>
<dbReference type="PANTHER" id="PTHR34571">
    <property type="entry name" value="(S)-UREIDOGLYCINE AMINOHYDROLASE"/>
    <property type="match status" value="1"/>
</dbReference>
<organism evidence="2 3">
    <name type="scientific">Calidithermus roseus</name>
    <dbReference type="NCBI Taxonomy" id="1644118"/>
    <lineage>
        <taxon>Bacteria</taxon>
        <taxon>Thermotogati</taxon>
        <taxon>Deinococcota</taxon>
        <taxon>Deinococci</taxon>
        <taxon>Thermales</taxon>
        <taxon>Thermaceae</taxon>
        <taxon>Calidithermus</taxon>
    </lineage>
</organism>
<gene>
    <name evidence="2" type="primary">allE</name>
    <name evidence="2" type="ORF">Mrose_02938</name>
</gene>
<dbReference type="InterPro" id="IPR044704">
    <property type="entry name" value="UGlyAH_cupin_N"/>
</dbReference>
<evidence type="ECO:0000313" key="2">
    <source>
        <dbReference type="EMBL" id="RIH83712.1"/>
    </source>
</evidence>
<dbReference type="InterPro" id="IPR017627">
    <property type="entry name" value="UGHY"/>
</dbReference>
<comment type="caution">
    <text evidence="2">The sequence shown here is derived from an EMBL/GenBank/DDBJ whole genome shotgun (WGS) entry which is preliminary data.</text>
</comment>